<evidence type="ECO:0000256" key="1">
    <source>
        <dbReference type="ARBA" id="ARBA00004196"/>
    </source>
</evidence>
<sequence>MPSSVVERMASLGAALLLAACSAGEAATPAPPPHIATAQGRLDASSETRWLSAELDARIAAVPVAEGQRVAAGTVLVELACADRAAAASAAAARAVAAGAERQLVRAGPRAEAHAEARARLAAAEADLADSIDQQRRTEALLAGGWVSQRRHEQASSSRDAARARRDGAAAALAAIEHGARPQEIAMAEAAASAASAQARQSAAEADRCRIRAPIAGTVLRILRHAGEFSGAGSGSPLVAIADLSRLMVRAEVLDRDAATIRPGMRADVWLDEAPGRWSGRVVDGALLVGRRTSRSLDPADRFDRDVREVRVLLDGTPPPAIVGLRVNVGFRPADKRHAA</sequence>
<dbReference type="AlphaFoldDB" id="A0A255Y3N9"/>
<feature type="signal peptide" evidence="3">
    <location>
        <begin position="1"/>
        <end position="26"/>
    </location>
</feature>
<evidence type="ECO:0000313" key="4">
    <source>
        <dbReference type="EMBL" id="OYQ23852.1"/>
    </source>
</evidence>
<comment type="subcellular location">
    <subcellularLocation>
        <location evidence="1">Cell envelope</location>
    </subcellularLocation>
</comment>
<dbReference type="GO" id="GO:0030313">
    <property type="term" value="C:cell envelope"/>
    <property type="evidence" value="ECO:0007669"/>
    <property type="project" value="UniProtKB-SubCell"/>
</dbReference>
<dbReference type="InterPro" id="IPR050465">
    <property type="entry name" value="UPF0194_transport"/>
</dbReference>
<protein>
    <submittedName>
        <fullName evidence="4">Uncharacterized protein</fullName>
    </submittedName>
</protein>
<keyword evidence="2" id="KW-0175">Coiled coil</keyword>
<name>A0A255Y3N9_9SPHN</name>
<dbReference type="Gene3D" id="1.10.287.470">
    <property type="entry name" value="Helix hairpin bin"/>
    <property type="match status" value="1"/>
</dbReference>
<dbReference type="Gene3D" id="2.40.30.170">
    <property type="match status" value="1"/>
</dbReference>
<dbReference type="OrthoDB" id="9791520at2"/>
<reference evidence="4 5" key="1">
    <citation type="submission" date="2017-07" db="EMBL/GenBank/DDBJ databases">
        <title>Sandarakinorhabdus cyanobacteriorum sp. nov., a novel bacterium isolated from cyanobacterial aggregates in a eutrophic lake.</title>
        <authorList>
            <person name="Cai H."/>
        </authorList>
    </citation>
    <scope>NUCLEOTIDE SEQUENCE [LARGE SCALE GENOMIC DNA]</scope>
    <source>
        <strain evidence="4 5">TH057</strain>
    </source>
</reference>
<dbReference type="Gene3D" id="2.40.50.100">
    <property type="match status" value="2"/>
</dbReference>
<feature type="chain" id="PRO_5012513520" evidence="3">
    <location>
        <begin position="27"/>
        <end position="340"/>
    </location>
</feature>
<accession>A0A255Y3N9</accession>
<comment type="caution">
    <text evidence="4">The sequence shown here is derived from an EMBL/GenBank/DDBJ whole genome shotgun (WGS) entry which is preliminary data.</text>
</comment>
<dbReference type="Proteomes" id="UP000216991">
    <property type="component" value="Unassembled WGS sequence"/>
</dbReference>
<dbReference type="SUPFAM" id="SSF111369">
    <property type="entry name" value="HlyD-like secretion proteins"/>
    <property type="match status" value="1"/>
</dbReference>
<evidence type="ECO:0000256" key="2">
    <source>
        <dbReference type="ARBA" id="ARBA00023054"/>
    </source>
</evidence>
<dbReference type="RefSeq" id="WP_094475296.1">
    <property type="nucleotide sequence ID" value="NZ_NOXT01000128.1"/>
</dbReference>
<gene>
    <name evidence="4" type="ORF">CHU93_16805</name>
</gene>
<keyword evidence="5" id="KW-1185">Reference proteome</keyword>
<dbReference type="PANTHER" id="PTHR32347:SF27">
    <property type="entry name" value="RND EFFLUX PUMP MEMBRANE FUSION PROTEIN BARREL-SANDWICH DOMAIN-CONTAINING PROTEIN"/>
    <property type="match status" value="1"/>
</dbReference>
<evidence type="ECO:0000313" key="5">
    <source>
        <dbReference type="Proteomes" id="UP000216991"/>
    </source>
</evidence>
<keyword evidence="3" id="KW-0732">Signal</keyword>
<organism evidence="4 5">
    <name type="scientific">Sandarakinorhabdus cyanobacteriorum</name>
    <dbReference type="NCBI Taxonomy" id="1981098"/>
    <lineage>
        <taxon>Bacteria</taxon>
        <taxon>Pseudomonadati</taxon>
        <taxon>Pseudomonadota</taxon>
        <taxon>Alphaproteobacteria</taxon>
        <taxon>Sphingomonadales</taxon>
        <taxon>Sphingosinicellaceae</taxon>
        <taxon>Sandarakinorhabdus</taxon>
    </lineage>
</organism>
<proteinExistence type="predicted"/>
<dbReference type="EMBL" id="NOXT01000128">
    <property type="protein sequence ID" value="OYQ23852.1"/>
    <property type="molecule type" value="Genomic_DNA"/>
</dbReference>
<evidence type="ECO:0000256" key="3">
    <source>
        <dbReference type="SAM" id="SignalP"/>
    </source>
</evidence>
<dbReference type="PANTHER" id="PTHR32347">
    <property type="entry name" value="EFFLUX SYSTEM COMPONENT YKNX-RELATED"/>
    <property type="match status" value="1"/>
</dbReference>